<protein>
    <submittedName>
        <fullName evidence="4">AAA family ATPase</fullName>
    </submittedName>
</protein>
<evidence type="ECO:0000313" key="4">
    <source>
        <dbReference type="EMBL" id="USQ76084.1"/>
    </source>
</evidence>
<evidence type="ECO:0000256" key="2">
    <source>
        <dbReference type="ARBA" id="ARBA00022840"/>
    </source>
</evidence>
<dbReference type="Gene3D" id="3.40.50.300">
    <property type="entry name" value="P-loop containing nucleotide triphosphate hydrolases"/>
    <property type="match status" value="1"/>
</dbReference>
<dbReference type="EMBL" id="CP099490">
    <property type="protein sequence ID" value="USQ76084.1"/>
    <property type="molecule type" value="Genomic_DNA"/>
</dbReference>
<keyword evidence="2" id="KW-0067">ATP-binding</keyword>
<dbReference type="InterPro" id="IPR027417">
    <property type="entry name" value="P-loop_NTPase"/>
</dbReference>
<dbReference type="SUPFAM" id="SSF48452">
    <property type="entry name" value="TPR-like"/>
    <property type="match status" value="1"/>
</dbReference>
<dbReference type="SUPFAM" id="SSF52540">
    <property type="entry name" value="P-loop containing nucleoside triphosphate hydrolases"/>
    <property type="match status" value="1"/>
</dbReference>
<organism evidence="4 5">
    <name type="scientific">Ornithinimicrobium cryptoxanthini</name>
    <dbReference type="NCBI Taxonomy" id="2934161"/>
    <lineage>
        <taxon>Bacteria</taxon>
        <taxon>Bacillati</taxon>
        <taxon>Actinomycetota</taxon>
        <taxon>Actinomycetes</taxon>
        <taxon>Micrococcales</taxon>
        <taxon>Ornithinimicrobiaceae</taxon>
        <taxon>Ornithinimicrobium</taxon>
    </lineage>
</organism>
<keyword evidence="5" id="KW-1185">Reference proteome</keyword>
<dbReference type="RefSeq" id="WP_252620774.1">
    <property type="nucleotide sequence ID" value="NZ_CP099490.1"/>
</dbReference>
<name>A0ABY4YHJ1_9MICO</name>
<gene>
    <name evidence="4" type="ORF">NF557_16055</name>
</gene>
<proteinExistence type="predicted"/>
<evidence type="ECO:0000256" key="1">
    <source>
        <dbReference type="ARBA" id="ARBA00022741"/>
    </source>
</evidence>
<dbReference type="SMART" id="SM00028">
    <property type="entry name" value="TPR"/>
    <property type="match status" value="5"/>
</dbReference>
<dbReference type="Pfam" id="PF13191">
    <property type="entry name" value="AAA_16"/>
    <property type="match status" value="1"/>
</dbReference>
<sequence>MASAKADGTLDVRLIGRVAVRTMAGWRDEWPRPASRRLVALLVLSPTRSAPREVVADRLFGHLPADRALRNVSKALSLARSVVGPGIFLGDSATLWIAESVEVRTDLAQDTEQAHRALVSPPPPEGWADLRALLARADQLLSEDLYEDWAQDVRRDHEALTREAALALAHSSGLGTDWGRVLTHDPCDVEAWSAVLTAAAGRGPAELDAAYAECRLVHAQGLQGPPPAALRRLTEGLRQVPSSPAESDVTVGHEAELRWIGNRVGVTARGGDSWVVYGPAGIGKTHLLCRATASLRDQACLVQWATCVAADAGGPFAPLSSALRLAHTGSHPVVDVLERGGSGGSQGWSAVRLADDVAAVLDAYAERLVLVVDDVHWADPALKSLLSRLCALASGRRWSLLMAGRSDEADHPLPSVPSSTASLRVTALTPQETAVLARRLLGHDRATDPVASESVVQALVTRSGGNPFFLTELARGAGGAPLTGGDLPERVHALLRRRLSLITTASHHALALTALAGERATVPLLARVLGEQEADRSVRELRSHSLLSTTSAPRPVHPLLREVVVADLTAVQTCEVHDQLARALTGLAQESDRRDLADAAAGHALSAYTAYPTSERAPGAAAAGLASGGRMLRSFTPEAAANILEEALAAFADSAADDKAGLVPAAVGGWLDLGRCRLLLGDAEGAERAFRAGLELAEQPLDRARCYRRLAALHYRTGRMAETAGVLEVALMDTADELARALLETELGWTLHRRGRASEALPILQRATQVFEDGGSWDLAAWSLDYLAMTHVALGDVDHGLALLDRALARDGVSADHYRRGVLLIHRGGVLRRLGRLEEALGAVNEGIRIVRRTRDRYVLSVGCRIAADIHEAEGDLSGAVSARTEELTLLRGTHNHRHVAMAHAHLASLYRRQGRTQESDRATHAARGAVEQSADADVAEAVAALLDRGNTAGTPGS</sequence>
<dbReference type="InterPro" id="IPR041664">
    <property type="entry name" value="AAA_16"/>
</dbReference>
<dbReference type="InterPro" id="IPR019734">
    <property type="entry name" value="TPR_rpt"/>
</dbReference>
<accession>A0ABY4YHJ1</accession>
<dbReference type="Gene3D" id="1.10.10.10">
    <property type="entry name" value="Winged helix-like DNA-binding domain superfamily/Winged helix DNA-binding domain"/>
    <property type="match status" value="1"/>
</dbReference>
<evidence type="ECO:0000259" key="3">
    <source>
        <dbReference type="Pfam" id="PF13191"/>
    </source>
</evidence>
<evidence type="ECO:0000313" key="5">
    <source>
        <dbReference type="Proteomes" id="UP001056535"/>
    </source>
</evidence>
<reference evidence="4" key="1">
    <citation type="submission" date="2022-06" db="EMBL/GenBank/DDBJ databases">
        <title>Ornithinimicrobium JY.X270.</title>
        <authorList>
            <person name="Huang Y."/>
        </authorList>
    </citation>
    <scope>NUCLEOTIDE SEQUENCE</scope>
    <source>
        <strain evidence="4">JY.X270</strain>
    </source>
</reference>
<dbReference type="PANTHER" id="PTHR16305">
    <property type="entry name" value="TESTICULAR SOLUBLE ADENYLYL CYCLASE"/>
    <property type="match status" value="1"/>
</dbReference>
<dbReference type="InterPro" id="IPR036388">
    <property type="entry name" value="WH-like_DNA-bd_sf"/>
</dbReference>
<feature type="domain" description="Orc1-like AAA ATPase" evidence="3">
    <location>
        <begin position="251"/>
        <end position="395"/>
    </location>
</feature>
<dbReference type="Proteomes" id="UP001056535">
    <property type="component" value="Chromosome"/>
</dbReference>
<dbReference type="PANTHER" id="PTHR16305:SF35">
    <property type="entry name" value="TRANSCRIPTIONAL ACTIVATOR DOMAIN"/>
    <property type="match status" value="1"/>
</dbReference>
<keyword evidence="1" id="KW-0547">Nucleotide-binding</keyword>
<dbReference type="Gene3D" id="1.25.40.10">
    <property type="entry name" value="Tetratricopeptide repeat domain"/>
    <property type="match status" value="1"/>
</dbReference>
<dbReference type="InterPro" id="IPR011990">
    <property type="entry name" value="TPR-like_helical_dom_sf"/>
</dbReference>